<sequence>MLASVQMPTPSVVNSPFYDAIPLGEPIPPNEKHAVSVSLPRWQDVVDYEEGRISDILKTGYPRFFIHRSIQQLANVLKCKFGRPDEQAILFPSMQSASECRDFIREFSRRAGGTCDPQVRIVRFCVLAQAAPDGSAPDCVQASNSSEAPIQLHCVLFPGDLWPHAKAFWQHTGLGISSRLADECLRILAHNESILGGCSEILKDGRRGLPAVPARGGGFGRSRYQRPMTSSIFAPASSEPSRAASPAPSTSTSTSSSSTSASMFMSAIDHQEDELTVEHAMYVEERFGRNLPFEQASLAKCALRRRIAGTLLSSGGLEDALGSAPVASVRHGGISEDDVYLFATGMASIYSAHQVAMLERAVAQETPDFTPSDCEAYIKKRGDLSFVRAPFAIGKAICFGFPYTDTLKILQKWGPGCHFFGHGTDKDLDALEEMLENYPRDEPPVVSLFCEFPSNPLLRSADLVRLRRLADKHGFVIVIDETIGNFVNVDVLPYADMVVSSLTKVFSGECNVMGGSLVLNPKSARAATLRNVLKVRYEDTQWPEDSIFLERNSRDFVPRVARIDTNAEAICEYLLEAKAAPNSVVRDVFYPKYVTRNHYDACRRTHQYASESAHQGGGFGGLFSVVLKTPEAARAFYDALSCAKGPSLGTSCTLACPYTLLAHYAELPWAKTMEVDEELVRVSVGCEETDTLIEMCRQALEAASSA</sequence>
<organism evidence="4 5">
    <name type="scientific">Malassezia cuniculi</name>
    <dbReference type="NCBI Taxonomy" id="948313"/>
    <lineage>
        <taxon>Eukaryota</taxon>
        <taxon>Fungi</taxon>
        <taxon>Dikarya</taxon>
        <taxon>Basidiomycota</taxon>
        <taxon>Ustilaginomycotina</taxon>
        <taxon>Malasseziomycetes</taxon>
        <taxon>Malasseziales</taxon>
        <taxon>Malasseziaceae</taxon>
        <taxon>Malassezia</taxon>
    </lineage>
</organism>
<dbReference type="GO" id="GO:0019346">
    <property type="term" value="P:transsulfuration"/>
    <property type="evidence" value="ECO:0007669"/>
    <property type="project" value="InterPro"/>
</dbReference>
<accession>A0AAF0JB08</accession>
<gene>
    <name evidence="4" type="ORF">MCUN1_001675</name>
</gene>
<dbReference type="InterPro" id="IPR051750">
    <property type="entry name" value="Trans-sulfuration_enzymes"/>
</dbReference>
<proteinExistence type="predicted"/>
<dbReference type="InterPro" id="IPR015421">
    <property type="entry name" value="PyrdxlP-dep_Trfase_major"/>
</dbReference>
<dbReference type="EC" id="2.5.1.48" evidence="4"/>
<feature type="region of interest" description="Disordered" evidence="3">
    <location>
        <begin position="233"/>
        <end position="259"/>
    </location>
</feature>
<dbReference type="SUPFAM" id="SSF53383">
    <property type="entry name" value="PLP-dependent transferases"/>
    <property type="match status" value="1"/>
</dbReference>
<evidence type="ECO:0000256" key="2">
    <source>
        <dbReference type="ARBA" id="ARBA00022898"/>
    </source>
</evidence>
<evidence type="ECO:0000256" key="1">
    <source>
        <dbReference type="ARBA" id="ARBA00001933"/>
    </source>
</evidence>
<evidence type="ECO:0000313" key="4">
    <source>
        <dbReference type="EMBL" id="WFD34831.1"/>
    </source>
</evidence>
<keyword evidence="5" id="KW-1185">Reference proteome</keyword>
<feature type="compositionally biased region" description="Low complexity" evidence="3">
    <location>
        <begin position="234"/>
        <end position="259"/>
    </location>
</feature>
<evidence type="ECO:0000256" key="3">
    <source>
        <dbReference type="SAM" id="MobiDB-lite"/>
    </source>
</evidence>
<dbReference type="InterPro" id="IPR015422">
    <property type="entry name" value="PyrdxlP-dep_Trfase_small"/>
</dbReference>
<dbReference type="EMBL" id="CP119878">
    <property type="protein sequence ID" value="WFD34831.1"/>
    <property type="molecule type" value="Genomic_DNA"/>
</dbReference>
<dbReference type="Proteomes" id="UP001219933">
    <property type="component" value="Chromosome 2"/>
</dbReference>
<dbReference type="Gene3D" id="3.90.1150.10">
    <property type="entry name" value="Aspartate Aminotransferase, domain 1"/>
    <property type="match status" value="1"/>
</dbReference>
<keyword evidence="4" id="KW-0808">Transferase</keyword>
<dbReference type="GO" id="GO:0003962">
    <property type="term" value="F:cystathionine gamma-synthase activity"/>
    <property type="evidence" value="ECO:0007669"/>
    <property type="project" value="UniProtKB-EC"/>
</dbReference>
<comment type="cofactor">
    <cofactor evidence="1">
        <name>pyridoxal 5'-phosphate</name>
        <dbReference type="ChEBI" id="CHEBI:597326"/>
    </cofactor>
</comment>
<reference evidence="4" key="1">
    <citation type="submission" date="2023-03" db="EMBL/GenBank/DDBJ databases">
        <title>Mating type loci evolution in Malassezia.</title>
        <authorList>
            <person name="Coelho M.A."/>
        </authorList>
    </citation>
    <scope>NUCLEOTIDE SEQUENCE</scope>
    <source>
        <strain evidence="4">CBS 11721</strain>
    </source>
</reference>
<dbReference type="Gene3D" id="3.40.640.10">
    <property type="entry name" value="Type I PLP-dependent aspartate aminotransferase-like (Major domain)"/>
    <property type="match status" value="1"/>
</dbReference>
<dbReference type="InterPro" id="IPR015424">
    <property type="entry name" value="PyrdxlP-dep_Trfase"/>
</dbReference>
<dbReference type="PANTHER" id="PTHR42699:SF1">
    <property type="entry name" value="CYSTATHIONINE GAMMA-SYNTHASE-RELATED"/>
    <property type="match status" value="1"/>
</dbReference>
<dbReference type="GO" id="GO:0030170">
    <property type="term" value="F:pyridoxal phosphate binding"/>
    <property type="evidence" value="ECO:0007669"/>
    <property type="project" value="InterPro"/>
</dbReference>
<protein>
    <submittedName>
        <fullName evidence="4">Cystathionine gamma-synthase</fullName>
        <ecNumber evidence="4">2.5.1.48</ecNumber>
    </submittedName>
</protein>
<dbReference type="Pfam" id="PF01053">
    <property type="entry name" value="Cys_Met_Meta_PP"/>
    <property type="match status" value="1"/>
</dbReference>
<dbReference type="InterPro" id="IPR000277">
    <property type="entry name" value="Cys/Met-Metab_PyrdxlP-dep_enz"/>
</dbReference>
<dbReference type="AlphaFoldDB" id="A0AAF0JB08"/>
<keyword evidence="2" id="KW-0663">Pyridoxal phosphate</keyword>
<name>A0AAF0JB08_9BASI</name>
<dbReference type="PANTHER" id="PTHR42699">
    <property type="match status" value="1"/>
</dbReference>
<evidence type="ECO:0000313" key="5">
    <source>
        <dbReference type="Proteomes" id="UP001219933"/>
    </source>
</evidence>